<dbReference type="InterPro" id="IPR002182">
    <property type="entry name" value="NB-ARC"/>
</dbReference>
<feature type="region of interest" description="Disordered" evidence="6">
    <location>
        <begin position="1437"/>
        <end position="1510"/>
    </location>
</feature>
<proteinExistence type="inferred from homology"/>
<evidence type="ECO:0000256" key="3">
    <source>
        <dbReference type="ARBA" id="ARBA00022821"/>
    </source>
</evidence>
<dbReference type="Gene3D" id="3.40.50.300">
    <property type="entry name" value="P-loop containing nucleotide triphosphate hydrolases"/>
    <property type="match status" value="1"/>
</dbReference>
<dbReference type="Gene3D" id="3.80.10.10">
    <property type="entry name" value="Ribonuclease Inhibitor"/>
    <property type="match status" value="2"/>
</dbReference>
<evidence type="ECO:0000256" key="5">
    <source>
        <dbReference type="SAM" id="Coils"/>
    </source>
</evidence>
<dbReference type="Gene3D" id="1.10.8.430">
    <property type="entry name" value="Helical domain of apoptotic protease-activating factors"/>
    <property type="match status" value="1"/>
</dbReference>
<dbReference type="InterPro" id="IPR032675">
    <property type="entry name" value="LRR_dom_sf"/>
</dbReference>
<feature type="compositionally biased region" description="Polar residues" evidence="6">
    <location>
        <begin position="1564"/>
        <end position="1580"/>
    </location>
</feature>
<dbReference type="InterPro" id="IPR042197">
    <property type="entry name" value="Apaf_helical"/>
</dbReference>
<comment type="caution">
    <text evidence="9">The sequence shown here is derived from an EMBL/GenBank/DDBJ whole genome shotgun (WGS) entry which is preliminary data.</text>
</comment>
<dbReference type="GO" id="GO:0005524">
    <property type="term" value="F:ATP binding"/>
    <property type="evidence" value="ECO:0007669"/>
    <property type="project" value="UniProtKB-KW"/>
</dbReference>
<dbReference type="InterPro" id="IPR057135">
    <property type="entry name" value="At4g27190-like_LRR"/>
</dbReference>
<dbReference type="EMBL" id="JAYWIO010000005">
    <property type="protein sequence ID" value="KAK7260586.1"/>
    <property type="molecule type" value="Genomic_DNA"/>
</dbReference>
<evidence type="ECO:0000313" key="9">
    <source>
        <dbReference type="EMBL" id="KAK7260586.1"/>
    </source>
</evidence>
<evidence type="ECO:0000259" key="8">
    <source>
        <dbReference type="Pfam" id="PF23247"/>
    </source>
</evidence>
<feature type="compositionally biased region" description="Polar residues" evidence="6">
    <location>
        <begin position="1437"/>
        <end position="1468"/>
    </location>
</feature>
<keyword evidence="2" id="KW-0547">Nucleotide-binding</keyword>
<evidence type="ECO:0000256" key="2">
    <source>
        <dbReference type="ARBA" id="ARBA00022741"/>
    </source>
</evidence>
<evidence type="ECO:0008006" key="11">
    <source>
        <dbReference type="Google" id="ProtNLM"/>
    </source>
</evidence>
<keyword evidence="10" id="KW-1185">Reference proteome</keyword>
<sequence>MRRTIPFDGANNAWKKLRDYLCGGFKPTITVEDDWGKEKRKYIAVESLPGIESLRSQDFIHFESRELVYKQLLEAMEGNYMTGLHGTRGIDKLELSLEGKNGWERIETISNRFKKGEKILLILDDVRENINLQDLGIPSTDNNMKCRVLVTSCDKKLCKLMGCQRRIQLEKLPFREAWKLFKEHVGLNDNFKDVQDIGKEITLSCAGLPGKIMIVATILKGHRSLEDWLTISRAWESYGYNEKFIKVAAFFELSHDKSKIDQAKWLTSLLFMFPRNSKVSMEMLTRLVNGLGLLGEVEKYSKVRSEVFKIKNILKDSLGCFEEDKEGYVKMWDWVWDEWKRYTGYRYLFYYQWTNVSISGNSTFNAGVGFCFNNLLAERMDKEMRTIDLEYGGVKMLLINVEASTFVEVSKEVFEKFEELRVLSLSSNNLHRKVELKLPPLANIRSLILCHWKLGDISILGSLQSLDTLDFDDCSIYELPEPVSRLKLILLSLKRCQIERNNPFKVIERCLSLQEIYYEDNDLSKESIHDDGNEAEEIKQNGTFPALNSMNDEVKRSMESCLKVECLVNSEHIESSEVTFFSRLAELKLANMDNFKELCCGVIPFDFLKSLERLCIEQCGHLQGILFKNKVKLCNLKSINLFDCRELTSLFQLSTAHNLVLLEELRIRECMLLTNIIEDENDRKSDALFPKLKTLEIESCDQLQCILRLAFPEDIPLLKNMKISKCPLVKHIFQEEHVVSCSLEKVELSGLSNFIDIYIECYSLLASPVKASSPGMGLKSKQQEFSNGCHHKFKSASKIKIPVNDGLTDDPISSMSNSECLPPNERTQCPPKHSPGLNKLVVHNIKQLVLRDLEKIKYLFTLSTASSMILIIDSCHELKHIINIGDRRDGKNFDVVFSKLKELSVSKCDELKCMFGEYPLEDQYYNDHEIHINLPTLEKLILQNLSKFSLSSMTWPYLKEFTLVQCPKVIINPISDMMIHKDSRKLIRTIITDIREIDKKFLYLETLNLECIKVMNSSSIFCLNRLPELIGQVRFGLRCIKFRELPDELLNIFVGCRNSFIFQNLKRIQLFDCHKLEVIFPASVVHYLPELEHLEIKGCENLKQIIEEVEEDKTLRNNNLDSPQPLFPKLAEFVVHDCDKLKHLIPIFDICNVKTVKIYTCYGLEAIFHASSVSCLPELEHLEIKSCMGLKKIIEEVEEDKTLGNNNLDSHKPLFPKLAVFVVNYCYFNLKRLIPIFDIPKVKIVKINECDVLEAIFPASSVSCLPELDFLSIKGCDGLKHIIEEVEDNDDKILANEACFPNLTVLLVNKCPKLKHLFSAATYNDVPNLETLIIIECEGLKELMGGGVSMEKMNIELKLLMFIDLPSLCDERIDALQNIVRHRLVYKCPKLSLTSNVTQEKALELGEGYSYPSIDDTGVGNSDEEVKTEFPLGAEAQTASGSDLPSSSQQFMEVNSSPAPSNLTQVNEESPKESVGEVPDSKIPATSSISPTHGDRIESQSPSSPTHKTHLHEMVDEQSMSEPCLINQQKPIGETDESTIEISQSIVRDAKEGTTSDNIKIVTSSTNLESAGSESYPHTSTNKDSEDHKINIKDSPAVEEDGPFVSDVEADNLGVKVLADLEESLKKPLKEIACTEANNQYHLLAALKFLSNSTLEDETLSDGLKASIVLIRKEFPSILYSFKQAYATINKFPMLESHLNEETTKLVSKISDAKKKEATLKQQIIRLGKQIEDCETEISSLEEEQKKCIAEIKGYEKEYENVKKEKTKMLEDQTKARKELREVEYRWSVRCSQFELSHLAARNPS</sequence>
<evidence type="ECO:0000259" key="7">
    <source>
        <dbReference type="Pfam" id="PF00931"/>
    </source>
</evidence>
<dbReference type="Proteomes" id="UP001372338">
    <property type="component" value="Unassembled WGS sequence"/>
</dbReference>
<gene>
    <name evidence="9" type="ORF">RIF29_26755</name>
</gene>
<keyword evidence="5" id="KW-0175">Coiled coil</keyword>
<dbReference type="PANTHER" id="PTHR33463:SF105">
    <property type="entry name" value="AND NB-ARC DOMAIN DISEASE RESISTANCE PROTEIN, PUTATIVE-RELATED"/>
    <property type="match status" value="1"/>
</dbReference>
<keyword evidence="3" id="KW-0611">Plant defense</keyword>
<dbReference type="GO" id="GO:0006952">
    <property type="term" value="P:defense response"/>
    <property type="evidence" value="ECO:0007669"/>
    <property type="project" value="UniProtKB-KW"/>
</dbReference>
<dbReference type="InterPro" id="IPR027417">
    <property type="entry name" value="P-loop_NTPase"/>
</dbReference>
<dbReference type="SUPFAM" id="SSF52540">
    <property type="entry name" value="P-loop containing nucleoside triphosphate hydrolases"/>
    <property type="match status" value="1"/>
</dbReference>
<dbReference type="SUPFAM" id="SSF52058">
    <property type="entry name" value="L domain-like"/>
    <property type="match status" value="2"/>
</dbReference>
<feature type="domain" description="NB-ARC" evidence="7">
    <location>
        <begin position="101"/>
        <end position="186"/>
    </location>
</feature>
<dbReference type="Pfam" id="PF00931">
    <property type="entry name" value="NB-ARC"/>
    <property type="match status" value="1"/>
</dbReference>
<reference evidence="9 10" key="1">
    <citation type="submission" date="2024-01" db="EMBL/GenBank/DDBJ databases">
        <title>The genomes of 5 underutilized Papilionoideae crops provide insights into root nodulation and disease resistanc.</title>
        <authorList>
            <person name="Yuan L."/>
        </authorList>
    </citation>
    <scope>NUCLEOTIDE SEQUENCE [LARGE SCALE GENOMIC DNA]</scope>
    <source>
        <strain evidence="9">ZHUSHIDOU_FW_LH</strain>
        <tissue evidence="9">Leaf</tissue>
    </source>
</reference>
<organism evidence="9 10">
    <name type="scientific">Crotalaria pallida</name>
    <name type="common">Smooth rattlebox</name>
    <name type="synonym">Crotalaria striata</name>
    <dbReference type="NCBI Taxonomy" id="3830"/>
    <lineage>
        <taxon>Eukaryota</taxon>
        <taxon>Viridiplantae</taxon>
        <taxon>Streptophyta</taxon>
        <taxon>Embryophyta</taxon>
        <taxon>Tracheophyta</taxon>
        <taxon>Spermatophyta</taxon>
        <taxon>Magnoliopsida</taxon>
        <taxon>eudicotyledons</taxon>
        <taxon>Gunneridae</taxon>
        <taxon>Pentapetalae</taxon>
        <taxon>rosids</taxon>
        <taxon>fabids</taxon>
        <taxon>Fabales</taxon>
        <taxon>Fabaceae</taxon>
        <taxon>Papilionoideae</taxon>
        <taxon>50 kb inversion clade</taxon>
        <taxon>genistoids sensu lato</taxon>
        <taxon>core genistoids</taxon>
        <taxon>Crotalarieae</taxon>
        <taxon>Crotalaria</taxon>
    </lineage>
</organism>
<evidence type="ECO:0000313" key="10">
    <source>
        <dbReference type="Proteomes" id="UP001372338"/>
    </source>
</evidence>
<feature type="coiled-coil region" evidence="5">
    <location>
        <begin position="1724"/>
        <end position="1783"/>
    </location>
</feature>
<dbReference type="Pfam" id="PF23247">
    <property type="entry name" value="LRR_RPS2"/>
    <property type="match status" value="1"/>
</dbReference>
<dbReference type="GO" id="GO:0043531">
    <property type="term" value="F:ADP binding"/>
    <property type="evidence" value="ECO:0007669"/>
    <property type="project" value="InterPro"/>
</dbReference>
<feature type="region of interest" description="Disordered" evidence="6">
    <location>
        <begin position="1564"/>
        <end position="1588"/>
    </location>
</feature>
<name>A0AAN9ENM9_CROPI</name>
<accession>A0AAN9ENM9</accession>
<protein>
    <recommendedName>
        <fullName evidence="11">NB-ARC domain-containing protein</fullName>
    </recommendedName>
</protein>
<evidence type="ECO:0000256" key="1">
    <source>
        <dbReference type="ARBA" id="ARBA00008894"/>
    </source>
</evidence>
<dbReference type="InterPro" id="IPR050905">
    <property type="entry name" value="Plant_NBS-LRR"/>
</dbReference>
<evidence type="ECO:0000256" key="4">
    <source>
        <dbReference type="ARBA" id="ARBA00022840"/>
    </source>
</evidence>
<evidence type="ECO:0000256" key="6">
    <source>
        <dbReference type="SAM" id="MobiDB-lite"/>
    </source>
</evidence>
<dbReference type="PANTHER" id="PTHR33463">
    <property type="entry name" value="NB-ARC DOMAIN-CONTAINING PROTEIN-RELATED"/>
    <property type="match status" value="1"/>
</dbReference>
<comment type="similarity">
    <text evidence="1">Belongs to the disease resistance NB-LRR family.</text>
</comment>
<keyword evidence="4" id="KW-0067">ATP-binding</keyword>
<feature type="domain" description="Disease resistance protein At4g27190-like leucine-rich repeats" evidence="8">
    <location>
        <begin position="1059"/>
        <end position="1187"/>
    </location>
</feature>